<dbReference type="InterPro" id="IPR036249">
    <property type="entry name" value="Thioredoxin-like_sf"/>
</dbReference>
<name>A0A4R1Y167_ACICA</name>
<protein>
    <submittedName>
        <fullName evidence="2">Thioredoxin 1</fullName>
    </submittedName>
</protein>
<dbReference type="PANTHER" id="PTHR45663">
    <property type="entry name" value="GEO12009P1"/>
    <property type="match status" value="1"/>
</dbReference>
<dbReference type="Pfam" id="PF00085">
    <property type="entry name" value="Thioredoxin"/>
    <property type="match status" value="1"/>
</dbReference>
<sequence>MTNIVEYNEDNYRDYELHQGMAVIRFYAPWCQPCVQNKPMFAQLAAYYAQEDQVLGQHRAGKIMFGQVNIDLAPILTLRYNVFGLPSTLIFKDSVIVERIAGVKTLQQLIDKIDLYQ</sequence>
<evidence type="ECO:0000259" key="1">
    <source>
        <dbReference type="PROSITE" id="PS51352"/>
    </source>
</evidence>
<reference evidence="2 3" key="1">
    <citation type="submission" date="2019-03" db="EMBL/GenBank/DDBJ databases">
        <title>Genomic analyses of the natural microbiome of Caenorhabditis elegans.</title>
        <authorList>
            <person name="Samuel B."/>
        </authorList>
    </citation>
    <scope>NUCLEOTIDE SEQUENCE [LARGE SCALE GENOMIC DNA]</scope>
    <source>
        <strain evidence="2 3">JUb89</strain>
    </source>
</reference>
<accession>A0A4R1Y167</accession>
<dbReference type="PANTHER" id="PTHR45663:SF11">
    <property type="entry name" value="GEO12009P1"/>
    <property type="match status" value="1"/>
</dbReference>
<proteinExistence type="predicted"/>
<dbReference type="InterPro" id="IPR013766">
    <property type="entry name" value="Thioredoxin_domain"/>
</dbReference>
<dbReference type="SUPFAM" id="SSF52833">
    <property type="entry name" value="Thioredoxin-like"/>
    <property type="match status" value="1"/>
</dbReference>
<gene>
    <name evidence="2" type="ORF">EC844_102202</name>
</gene>
<organism evidence="2 3">
    <name type="scientific">Acinetobacter calcoaceticus</name>
    <dbReference type="NCBI Taxonomy" id="471"/>
    <lineage>
        <taxon>Bacteria</taxon>
        <taxon>Pseudomonadati</taxon>
        <taxon>Pseudomonadota</taxon>
        <taxon>Gammaproteobacteria</taxon>
        <taxon>Moraxellales</taxon>
        <taxon>Moraxellaceae</taxon>
        <taxon>Acinetobacter</taxon>
        <taxon>Acinetobacter calcoaceticus/baumannii complex</taxon>
    </lineage>
</organism>
<dbReference type="OrthoDB" id="4964771at2"/>
<dbReference type="CDD" id="cd02947">
    <property type="entry name" value="TRX_family"/>
    <property type="match status" value="1"/>
</dbReference>
<dbReference type="GO" id="GO:0015035">
    <property type="term" value="F:protein-disulfide reductase activity"/>
    <property type="evidence" value="ECO:0007669"/>
    <property type="project" value="TreeGrafter"/>
</dbReference>
<dbReference type="EMBL" id="SLVJ01000002">
    <property type="protein sequence ID" value="TCM69929.1"/>
    <property type="molecule type" value="Genomic_DNA"/>
</dbReference>
<feature type="domain" description="Thioredoxin" evidence="1">
    <location>
        <begin position="1"/>
        <end position="117"/>
    </location>
</feature>
<keyword evidence="3" id="KW-1185">Reference proteome</keyword>
<evidence type="ECO:0000313" key="2">
    <source>
        <dbReference type="EMBL" id="TCM69929.1"/>
    </source>
</evidence>
<comment type="caution">
    <text evidence="2">The sequence shown here is derived from an EMBL/GenBank/DDBJ whole genome shotgun (WGS) entry which is preliminary data.</text>
</comment>
<dbReference type="Gene3D" id="3.40.30.10">
    <property type="entry name" value="Glutaredoxin"/>
    <property type="match status" value="1"/>
</dbReference>
<dbReference type="GO" id="GO:0005737">
    <property type="term" value="C:cytoplasm"/>
    <property type="evidence" value="ECO:0007669"/>
    <property type="project" value="TreeGrafter"/>
</dbReference>
<dbReference type="Proteomes" id="UP000294963">
    <property type="component" value="Unassembled WGS sequence"/>
</dbReference>
<evidence type="ECO:0000313" key="3">
    <source>
        <dbReference type="Proteomes" id="UP000294963"/>
    </source>
</evidence>
<dbReference type="PROSITE" id="PS51352">
    <property type="entry name" value="THIOREDOXIN_2"/>
    <property type="match status" value="1"/>
</dbReference>
<dbReference type="AlphaFoldDB" id="A0A4R1Y167"/>